<accession>A0A443PQ00</accession>
<comment type="caution">
    <text evidence="2">The sequence shown here is derived from an EMBL/GenBank/DDBJ whole genome shotgun (WGS) entry which is preliminary data.</text>
</comment>
<sequence length="84" mass="9824">MVVFSWLSFRSEVPVAYLIFYAALYTLSSSYFSSLLFSSLSWHYYLLTNLFPRQWTFLLRKCNRSGRSTIGTGADLSQMMKRLT</sequence>
<dbReference type="EMBL" id="QPKB01000009">
    <property type="protein sequence ID" value="RWR92805.1"/>
    <property type="molecule type" value="Genomic_DNA"/>
</dbReference>
<reference evidence="2 3" key="1">
    <citation type="journal article" date="2019" name="Nat. Plants">
        <title>Stout camphor tree genome fills gaps in understanding of flowering plant genome evolution.</title>
        <authorList>
            <person name="Chaw S.M."/>
            <person name="Liu Y.C."/>
            <person name="Wu Y.W."/>
            <person name="Wang H.Y."/>
            <person name="Lin C.I."/>
            <person name="Wu C.S."/>
            <person name="Ke H.M."/>
            <person name="Chang L.Y."/>
            <person name="Hsu C.Y."/>
            <person name="Yang H.T."/>
            <person name="Sudianto E."/>
            <person name="Hsu M.H."/>
            <person name="Wu K.P."/>
            <person name="Wang L.N."/>
            <person name="Leebens-Mack J.H."/>
            <person name="Tsai I.J."/>
        </authorList>
    </citation>
    <scope>NUCLEOTIDE SEQUENCE [LARGE SCALE GENOMIC DNA]</scope>
    <source>
        <strain evidence="3">cv. Chaw 1501</strain>
        <tissue evidence="2">Young leaves</tissue>
    </source>
</reference>
<organism evidence="2 3">
    <name type="scientific">Cinnamomum micranthum f. kanehirae</name>
    <dbReference type="NCBI Taxonomy" id="337451"/>
    <lineage>
        <taxon>Eukaryota</taxon>
        <taxon>Viridiplantae</taxon>
        <taxon>Streptophyta</taxon>
        <taxon>Embryophyta</taxon>
        <taxon>Tracheophyta</taxon>
        <taxon>Spermatophyta</taxon>
        <taxon>Magnoliopsida</taxon>
        <taxon>Magnoliidae</taxon>
        <taxon>Laurales</taxon>
        <taxon>Lauraceae</taxon>
        <taxon>Cinnamomum</taxon>
    </lineage>
</organism>
<keyword evidence="3" id="KW-1185">Reference proteome</keyword>
<evidence type="ECO:0000313" key="3">
    <source>
        <dbReference type="Proteomes" id="UP000283530"/>
    </source>
</evidence>
<name>A0A443PQ00_9MAGN</name>
<keyword evidence="1" id="KW-1133">Transmembrane helix</keyword>
<feature type="transmembrane region" description="Helical" evidence="1">
    <location>
        <begin position="15"/>
        <end position="37"/>
    </location>
</feature>
<proteinExistence type="predicted"/>
<keyword evidence="1" id="KW-0812">Transmembrane</keyword>
<gene>
    <name evidence="2" type="ORF">CKAN_02203000</name>
</gene>
<protein>
    <submittedName>
        <fullName evidence="2">Uncharacterized protein</fullName>
    </submittedName>
</protein>
<dbReference type="Proteomes" id="UP000283530">
    <property type="component" value="Unassembled WGS sequence"/>
</dbReference>
<keyword evidence="1" id="KW-0472">Membrane</keyword>
<dbReference type="AlphaFoldDB" id="A0A443PQ00"/>
<evidence type="ECO:0000313" key="2">
    <source>
        <dbReference type="EMBL" id="RWR92805.1"/>
    </source>
</evidence>
<evidence type="ECO:0000256" key="1">
    <source>
        <dbReference type="SAM" id="Phobius"/>
    </source>
</evidence>